<protein>
    <submittedName>
        <fullName evidence="2">Tetratricopeptide repeat protein</fullName>
    </submittedName>
</protein>
<dbReference type="SUPFAM" id="SSF48452">
    <property type="entry name" value="TPR-like"/>
    <property type="match status" value="1"/>
</dbReference>
<dbReference type="InterPro" id="IPR019734">
    <property type="entry name" value="TPR_rpt"/>
</dbReference>
<dbReference type="AlphaFoldDB" id="T0GE63"/>
<organism evidence="2 3">
    <name type="scientific">Leptospira broomii serovar Hurstbridge str. 5399</name>
    <dbReference type="NCBI Taxonomy" id="1049789"/>
    <lineage>
        <taxon>Bacteria</taxon>
        <taxon>Pseudomonadati</taxon>
        <taxon>Spirochaetota</taxon>
        <taxon>Spirochaetia</taxon>
        <taxon>Leptospirales</taxon>
        <taxon>Leptospiraceae</taxon>
        <taxon>Leptospira</taxon>
    </lineage>
</organism>
<dbReference type="Gene3D" id="1.25.40.10">
    <property type="entry name" value="Tetratricopeptide repeat domain"/>
    <property type="match status" value="1"/>
</dbReference>
<dbReference type="InterPro" id="IPR011990">
    <property type="entry name" value="TPR-like_helical_dom_sf"/>
</dbReference>
<gene>
    <name evidence="2" type="ORF">LEP1GSC050_1794</name>
</gene>
<dbReference type="STRING" id="1049789.LEP1GSC050_1794"/>
<comment type="caution">
    <text evidence="2">The sequence shown here is derived from an EMBL/GenBank/DDBJ whole genome shotgun (WGS) entry which is preliminary data.</text>
</comment>
<proteinExistence type="predicted"/>
<dbReference type="OrthoDB" id="327261at2"/>
<evidence type="ECO:0000313" key="3">
    <source>
        <dbReference type="Proteomes" id="UP000015454"/>
    </source>
</evidence>
<keyword evidence="1" id="KW-0802">TPR repeat</keyword>
<dbReference type="PROSITE" id="PS50005">
    <property type="entry name" value="TPR"/>
    <property type="match status" value="1"/>
</dbReference>
<dbReference type="Pfam" id="PF14559">
    <property type="entry name" value="TPR_19"/>
    <property type="match status" value="1"/>
</dbReference>
<dbReference type="EMBL" id="AHMO02000011">
    <property type="protein sequence ID" value="EQA43698.1"/>
    <property type="molecule type" value="Genomic_DNA"/>
</dbReference>
<name>T0GE63_9LEPT</name>
<reference evidence="2" key="1">
    <citation type="submission" date="2013-05" db="EMBL/GenBank/DDBJ databases">
        <authorList>
            <person name="Harkins D.M."/>
            <person name="Durkin A.S."/>
            <person name="Brinkac L.M."/>
            <person name="Haft D.H."/>
            <person name="Selengut J.D."/>
            <person name="Sanka R."/>
            <person name="DePew J."/>
            <person name="Purushe J."/>
            <person name="Hartskeerl R.A."/>
            <person name="Ahmed A."/>
            <person name="van der Linden H."/>
            <person name="Goris M.G.A."/>
            <person name="Vinetz J.M."/>
            <person name="Sutton G.G."/>
            <person name="Nierman W.C."/>
            <person name="Fouts D.E."/>
        </authorList>
    </citation>
    <scope>NUCLEOTIDE SEQUENCE [LARGE SCALE GENOMIC DNA]</scope>
    <source>
        <strain evidence="2">5399</strain>
    </source>
</reference>
<keyword evidence="3" id="KW-1185">Reference proteome</keyword>
<evidence type="ECO:0000256" key="1">
    <source>
        <dbReference type="PROSITE-ProRule" id="PRU00339"/>
    </source>
</evidence>
<sequence>MRTSLLYQDSSMKTTPMPASGRKLRLVVLLSLGFFLNTVGCGEMSSEEKKKTYISAIESYKSNRIQDAKQALERIYKDDPNFLDTAFHLGKIYYYEKDFQNSEKILEEAFESNPKNFNVWSTLLRCKYATAKDIQSREKLLLSVEEFLRSDSENLDVLFIQGRLFEDLRRPDRAIMSYNQMRLVGRKTALAYARLSAIYSKDKKKSEAFKRKVDLFSNESIED</sequence>
<accession>T0GE63</accession>
<evidence type="ECO:0000313" key="2">
    <source>
        <dbReference type="EMBL" id="EQA43698.1"/>
    </source>
</evidence>
<feature type="repeat" description="TPR" evidence="1">
    <location>
        <begin position="83"/>
        <end position="116"/>
    </location>
</feature>
<dbReference type="Proteomes" id="UP000015454">
    <property type="component" value="Unassembled WGS sequence"/>
</dbReference>